<dbReference type="GO" id="GO:0005654">
    <property type="term" value="C:nucleoplasm"/>
    <property type="evidence" value="ECO:0007669"/>
    <property type="project" value="TreeGrafter"/>
</dbReference>
<evidence type="ECO:0000256" key="6">
    <source>
        <dbReference type="ARBA" id="ARBA00023328"/>
    </source>
</evidence>
<dbReference type="GO" id="GO:0000776">
    <property type="term" value="C:kinetochore"/>
    <property type="evidence" value="ECO:0007669"/>
    <property type="project" value="UniProtKB-KW"/>
</dbReference>
<sequence>MAPGQKAYPRGTVKKIVKAHSNCNLSKNVDVMVYLDYVLFMQTLVKEAAIESKKAGERGITARRYFDQVQGLNCQPTDRKPLDPTLCQITLLLTEKALLTYLPAQFCQSLLANERVAVQQAQYHILGKYWLTELWTPTIMILLRMMEGPGSAG</sequence>
<dbReference type="CDD" id="cd13732">
    <property type="entry name" value="HFD_CENP-W"/>
    <property type="match status" value="1"/>
</dbReference>
<dbReference type="OrthoDB" id="2543597at2759"/>
<dbReference type="GeneID" id="62163864"/>
<dbReference type="Gene3D" id="1.10.20.10">
    <property type="entry name" value="Histone, subunit A"/>
    <property type="match status" value="1"/>
</dbReference>
<evidence type="ECO:0000256" key="4">
    <source>
        <dbReference type="ARBA" id="ARBA00022838"/>
    </source>
</evidence>
<name>A0A9P6I035_9PEZI</name>
<dbReference type="RefSeq" id="XP_038743973.1">
    <property type="nucleotide sequence ID" value="XM_038890790.1"/>
</dbReference>
<keyword evidence="9" id="KW-1185">Reference proteome</keyword>
<evidence type="ECO:0000256" key="3">
    <source>
        <dbReference type="ARBA" id="ARBA00022454"/>
    </source>
</evidence>
<dbReference type="PANTHER" id="PTHR34832">
    <property type="entry name" value="CENTROMERE PROTEIN W"/>
    <property type="match status" value="1"/>
</dbReference>
<gene>
    <name evidence="8" type="ORF">CkaCkLH20_08075</name>
</gene>
<dbReference type="GO" id="GO:0046982">
    <property type="term" value="F:protein heterodimerization activity"/>
    <property type="evidence" value="ECO:0007669"/>
    <property type="project" value="InterPro"/>
</dbReference>
<evidence type="ECO:0000256" key="5">
    <source>
        <dbReference type="ARBA" id="ARBA00023242"/>
    </source>
</evidence>
<evidence type="ECO:0008006" key="10">
    <source>
        <dbReference type="Google" id="ProtNLM"/>
    </source>
</evidence>
<dbReference type="SUPFAM" id="SSF47113">
    <property type="entry name" value="Histone-fold"/>
    <property type="match status" value="1"/>
</dbReference>
<reference evidence="8" key="2">
    <citation type="submission" date="2020-11" db="EMBL/GenBank/DDBJ databases">
        <title>Whole genome sequencing of Colletotrichum sp.</title>
        <authorList>
            <person name="Li H."/>
        </authorList>
    </citation>
    <scope>NUCLEOTIDE SEQUENCE</scope>
    <source>
        <strain evidence="8">CkLH20</strain>
    </source>
</reference>
<dbReference type="Proteomes" id="UP000781932">
    <property type="component" value="Unassembled WGS sequence"/>
</dbReference>
<dbReference type="EMBL" id="JAATWM020000026">
    <property type="protein sequence ID" value="KAF9874512.1"/>
    <property type="molecule type" value="Genomic_DNA"/>
</dbReference>
<dbReference type="GO" id="GO:0051382">
    <property type="term" value="P:kinetochore assembly"/>
    <property type="evidence" value="ECO:0007669"/>
    <property type="project" value="TreeGrafter"/>
</dbReference>
<comment type="subcellular location">
    <subcellularLocation>
        <location evidence="2">Chromosome</location>
        <location evidence="2">Centromere</location>
        <location evidence="2">Kinetochore</location>
    </subcellularLocation>
    <subcellularLocation>
        <location evidence="1">Nucleus</location>
    </subcellularLocation>
</comment>
<evidence type="ECO:0000256" key="7">
    <source>
        <dbReference type="ARBA" id="ARBA00038432"/>
    </source>
</evidence>
<protein>
    <recommendedName>
        <fullName evidence="10">Transcription factor CBF/NF-Y/archaeal histone domain-containing protein</fullName>
    </recommendedName>
</protein>
<keyword evidence="6" id="KW-0137">Centromere</keyword>
<proteinExistence type="inferred from homology"/>
<organism evidence="8 9">
    <name type="scientific">Colletotrichum karsti</name>
    <dbReference type="NCBI Taxonomy" id="1095194"/>
    <lineage>
        <taxon>Eukaryota</taxon>
        <taxon>Fungi</taxon>
        <taxon>Dikarya</taxon>
        <taxon>Ascomycota</taxon>
        <taxon>Pezizomycotina</taxon>
        <taxon>Sordariomycetes</taxon>
        <taxon>Hypocreomycetidae</taxon>
        <taxon>Glomerellales</taxon>
        <taxon>Glomerellaceae</taxon>
        <taxon>Colletotrichum</taxon>
        <taxon>Colletotrichum boninense species complex</taxon>
    </lineage>
</organism>
<dbReference type="FunFam" id="1.10.20.10:FF:000075">
    <property type="entry name" value="WGS project CABT00000000 data, contig 2.56"/>
    <property type="match status" value="1"/>
</dbReference>
<accession>A0A9P6I035</accession>
<keyword evidence="3" id="KW-0158">Chromosome</keyword>
<evidence type="ECO:0000313" key="9">
    <source>
        <dbReference type="Proteomes" id="UP000781932"/>
    </source>
</evidence>
<evidence type="ECO:0000313" key="8">
    <source>
        <dbReference type="EMBL" id="KAF9874512.1"/>
    </source>
</evidence>
<evidence type="ECO:0000256" key="1">
    <source>
        <dbReference type="ARBA" id="ARBA00004123"/>
    </source>
</evidence>
<reference evidence="8" key="1">
    <citation type="submission" date="2020-03" db="EMBL/GenBank/DDBJ databases">
        <authorList>
            <person name="He L."/>
        </authorList>
    </citation>
    <scope>NUCLEOTIDE SEQUENCE</scope>
    <source>
        <strain evidence="8">CkLH20</strain>
    </source>
</reference>
<comment type="caution">
    <text evidence="8">The sequence shown here is derived from an EMBL/GenBank/DDBJ whole genome shotgun (WGS) entry which is preliminary data.</text>
</comment>
<dbReference type="PANTHER" id="PTHR34832:SF1">
    <property type="entry name" value="CENTROMERE PROTEIN W"/>
    <property type="match status" value="1"/>
</dbReference>
<dbReference type="GO" id="GO:0007059">
    <property type="term" value="P:chromosome segregation"/>
    <property type="evidence" value="ECO:0007669"/>
    <property type="project" value="TreeGrafter"/>
</dbReference>
<dbReference type="GO" id="GO:0000278">
    <property type="term" value="P:mitotic cell cycle"/>
    <property type="evidence" value="ECO:0007669"/>
    <property type="project" value="TreeGrafter"/>
</dbReference>
<dbReference type="InterPro" id="IPR052484">
    <property type="entry name" value="CENP-W/WIP1"/>
</dbReference>
<keyword evidence="4" id="KW-0995">Kinetochore</keyword>
<keyword evidence="5" id="KW-0539">Nucleus</keyword>
<comment type="similarity">
    <text evidence="7">Belongs to the CENP-W/WIP1 family.</text>
</comment>
<evidence type="ECO:0000256" key="2">
    <source>
        <dbReference type="ARBA" id="ARBA00004629"/>
    </source>
</evidence>
<dbReference type="AlphaFoldDB" id="A0A9P6I035"/>
<dbReference type="InterPro" id="IPR009072">
    <property type="entry name" value="Histone-fold"/>
</dbReference>